<comment type="subcellular location">
    <subcellularLocation>
        <location evidence="6">Cytoplasm</location>
    </subcellularLocation>
    <subcellularLocation>
        <location evidence="6">Nucleus</location>
    </subcellularLocation>
</comment>
<evidence type="ECO:0000256" key="5">
    <source>
        <dbReference type="ARBA" id="ARBA00022691"/>
    </source>
</evidence>
<keyword evidence="3 6" id="KW-0698">rRNA processing</keyword>
<evidence type="ECO:0000256" key="1">
    <source>
        <dbReference type="ARBA" id="ARBA00022490"/>
    </source>
</evidence>
<feature type="binding site" evidence="6">
    <location>
        <position position="88"/>
    </location>
    <ligand>
        <name>S-adenosyl-L-methionine</name>
        <dbReference type="ChEBI" id="CHEBI:59789"/>
    </ligand>
</feature>
<feature type="binding site" evidence="6">
    <location>
        <position position="66"/>
    </location>
    <ligand>
        <name>S-adenosyl-L-methionine</name>
        <dbReference type="ChEBI" id="CHEBI:59789"/>
    </ligand>
</feature>
<dbReference type="GO" id="GO:0106388">
    <property type="term" value="F:rRNA small subunit aminocarboxypropyltransferase activity"/>
    <property type="evidence" value="ECO:0007669"/>
    <property type="project" value="UniProtKB-EC"/>
</dbReference>
<feature type="domain" description="16S/18S rRNA aminocarboxypropyltransferase Tsr3 C-terminal" evidence="7">
    <location>
        <begin position="40"/>
        <end position="165"/>
    </location>
</feature>
<dbReference type="GO" id="GO:0005634">
    <property type="term" value="C:nucleus"/>
    <property type="evidence" value="ECO:0007669"/>
    <property type="project" value="UniProtKB-SubCell"/>
</dbReference>
<feature type="binding site" evidence="6">
    <location>
        <position position="103"/>
    </location>
    <ligand>
        <name>S-adenosyl-L-methionine</name>
        <dbReference type="ChEBI" id="CHEBI:59789"/>
    </ligand>
</feature>
<dbReference type="GO" id="GO:0030490">
    <property type="term" value="P:maturation of SSU-rRNA"/>
    <property type="evidence" value="ECO:0007669"/>
    <property type="project" value="TreeGrafter"/>
</dbReference>
<dbReference type="InterPro" id="IPR007177">
    <property type="entry name" value="Tsr3_C"/>
</dbReference>
<dbReference type="VEuPathDB" id="MicrosporidiaDB:TUBRATIS_007500"/>
<proteinExistence type="inferred from homology"/>
<organism evidence="8 9">
    <name type="scientific">Tubulinosema ratisbonensis</name>
    <dbReference type="NCBI Taxonomy" id="291195"/>
    <lineage>
        <taxon>Eukaryota</taxon>
        <taxon>Fungi</taxon>
        <taxon>Fungi incertae sedis</taxon>
        <taxon>Microsporidia</taxon>
        <taxon>Tubulinosematoidea</taxon>
        <taxon>Tubulinosematidae</taxon>
        <taxon>Tubulinosema</taxon>
    </lineage>
</organism>
<dbReference type="EMBL" id="RCSS01000153">
    <property type="protein sequence ID" value="RVD92734.1"/>
    <property type="molecule type" value="Genomic_DNA"/>
</dbReference>
<dbReference type="PANTHER" id="PTHR20426:SF0">
    <property type="entry name" value="18S RRNA AMINOCARBOXYPROPYLTRANSFERASE"/>
    <property type="match status" value="1"/>
</dbReference>
<comment type="catalytic activity">
    <reaction evidence="6">
        <text>an N(1)-methylpseudouridine in rRNA + S-adenosyl-L-methionine = N(1)-methyl-N(3)-[(3S)-3-amino-3-carboxypropyl]pseudouridine in rRNA + S-methyl-5'-thioadenosine + H(+)</text>
        <dbReference type="Rhea" id="RHEA:63296"/>
        <dbReference type="Rhea" id="RHEA-COMP:11634"/>
        <dbReference type="Rhea" id="RHEA-COMP:16310"/>
        <dbReference type="ChEBI" id="CHEBI:15378"/>
        <dbReference type="ChEBI" id="CHEBI:17509"/>
        <dbReference type="ChEBI" id="CHEBI:59789"/>
        <dbReference type="ChEBI" id="CHEBI:74890"/>
        <dbReference type="ChEBI" id="CHEBI:146234"/>
        <dbReference type="EC" id="2.5.1.157"/>
    </reaction>
</comment>
<keyword evidence="6" id="KW-0539">Nucleus</keyword>
<dbReference type="GO" id="GO:1904047">
    <property type="term" value="F:S-adenosyl-L-methionine binding"/>
    <property type="evidence" value="ECO:0007669"/>
    <property type="project" value="UniProtKB-UniRule"/>
</dbReference>
<keyword evidence="2 6" id="KW-0690">Ribosome biogenesis</keyword>
<keyword evidence="5 6" id="KW-0949">S-adenosyl-L-methionine</keyword>
<dbReference type="Proteomes" id="UP000282876">
    <property type="component" value="Unassembled WGS sequence"/>
</dbReference>
<evidence type="ECO:0000256" key="2">
    <source>
        <dbReference type="ARBA" id="ARBA00022517"/>
    </source>
</evidence>
<sequence>MIKKLVLEFSQCNPKRCSAQKLIHENKCIKTKTLKNFSGIILNPLATKYLSKEDIPKIQKSGLAVIDCSWAHMSEIKHLWNERSLRKLPFMVSVNPVNYGKPYKLNCVEAFGAALFITGFEDEIDDLFCSFNYYNEFFKINEEVFDEYKCCMSSDEIVVKEREYLEKYKKK</sequence>
<dbReference type="Pfam" id="PF04034">
    <property type="entry name" value="Ribo_biogen_C"/>
    <property type="match status" value="1"/>
</dbReference>
<dbReference type="GO" id="GO:0000455">
    <property type="term" value="P:enzyme-directed rRNA pseudouridine synthesis"/>
    <property type="evidence" value="ECO:0007669"/>
    <property type="project" value="UniProtKB-UniRule"/>
</dbReference>
<evidence type="ECO:0000259" key="7">
    <source>
        <dbReference type="Pfam" id="PF04034"/>
    </source>
</evidence>
<keyword evidence="9" id="KW-1185">Reference proteome</keyword>
<accession>A0A437ANI4</accession>
<dbReference type="STRING" id="291195.A0A437ANI4"/>
<comment type="function">
    <text evidence="6">Aminocarboxypropyltransferase that catalyzes the aminocarboxypropyl transfer on pseudouridine at position 1191 (Psi1191) in 18S rRNA. It constitutes the last step in biosynthesis of the hypermodified N1-methyl-N3-(3-amino-3-carboxypropyl) pseudouridine (m1acp3-Psi) conserved in eukaryotic 18S rRNA.</text>
</comment>
<protein>
    <recommendedName>
        <fullName evidence="6">18S rRNA aminocarboxypropyltransferase</fullName>
        <ecNumber evidence="6">2.5.1.157</ecNumber>
    </recommendedName>
</protein>
<keyword evidence="4 6" id="KW-0808">Transferase</keyword>
<evidence type="ECO:0000256" key="4">
    <source>
        <dbReference type="ARBA" id="ARBA00022679"/>
    </source>
</evidence>
<dbReference type="GO" id="GO:0005737">
    <property type="term" value="C:cytoplasm"/>
    <property type="evidence" value="ECO:0007669"/>
    <property type="project" value="UniProtKB-SubCell"/>
</dbReference>
<comment type="similarity">
    <text evidence="6">Belongs to the TDD superfamily. TSR3 family.</text>
</comment>
<evidence type="ECO:0000256" key="6">
    <source>
        <dbReference type="HAMAP-Rule" id="MF_03146"/>
    </source>
</evidence>
<dbReference type="InterPro" id="IPR022968">
    <property type="entry name" value="Tsr3-like"/>
</dbReference>
<reference evidence="8 9" key="1">
    <citation type="submission" date="2018-10" db="EMBL/GenBank/DDBJ databases">
        <title>Draft genome sequence of the microsporidian Tubulinosema ratisbonensis.</title>
        <authorList>
            <person name="Polonais V."/>
            <person name="Peyretaillade E."/>
            <person name="Niehus S."/>
            <person name="Wawrzyniak I."/>
            <person name="Franchet A."/>
            <person name="Gaspin C."/>
            <person name="Reichstadt M."/>
            <person name="Belser C."/>
            <person name="Labadie K."/>
            <person name="Delbac F."/>
            <person name="Ferrandon D."/>
        </authorList>
    </citation>
    <scope>NUCLEOTIDE SEQUENCE [LARGE SCALE GENOMIC DNA]</scope>
    <source>
        <strain evidence="8 9">Franzen</strain>
    </source>
</reference>
<dbReference type="EC" id="2.5.1.157" evidence="6"/>
<dbReference type="NCBIfam" id="NF002621">
    <property type="entry name" value="PRK02287.1"/>
    <property type="match status" value="1"/>
</dbReference>
<evidence type="ECO:0000313" key="9">
    <source>
        <dbReference type="Proteomes" id="UP000282876"/>
    </source>
</evidence>
<comment type="caution">
    <text evidence="8">The sequence shown here is derived from an EMBL/GenBank/DDBJ whole genome shotgun (WGS) entry which is preliminary data.</text>
</comment>
<keyword evidence="1 6" id="KW-0963">Cytoplasm</keyword>
<dbReference type="OrthoDB" id="10262062at2759"/>
<feature type="binding site" evidence="6">
    <location>
        <position position="18"/>
    </location>
    <ligand>
        <name>S-adenosyl-L-methionine</name>
        <dbReference type="ChEBI" id="CHEBI:59789"/>
    </ligand>
</feature>
<name>A0A437ANI4_9MICR</name>
<gene>
    <name evidence="6" type="primary">TSR3</name>
    <name evidence="8" type="ORF">TUBRATIS_007500</name>
</gene>
<dbReference type="HAMAP" id="MF_01116">
    <property type="entry name" value="TSR3"/>
    <property type="match status" value="1"/>
</dbReference>
<dbReference type="AlphaFoldDB" id="A0A437ANI4"/>
<evidence type="ECO:0000256" key="3">
    <source>
        <dbReference type="ARBA" id="ARBA00022552"/>
    </source>
</evidence>
<comment type="catalytic activity">
    <reaction evidence="6">
        <text>N(1)-methylpseudouridine(1191) in yeast 18S rRNA + S-adenosyl-L-methionine = N(1)-methyl-N(3)-[(3S)-3-amino-3-carboxypropyl]pseudouridine(1191) in yeast 18S rRNA + S-methyl-5'-thioadenosine + H(+)</text>
        <dbReference type="Rhea" id="RHEA:63300"/>
        <dbReference type="Rhea" id="RHEA-COMP:13852"/>
        <dbReference type="Rhea" id="RHEA-COMP:16309"/>
        <dbReference type="ChEBI" id="CHEBI:15378"/>
        <dbReference type="ChEBI" id="CHEBI:17509"/>
        <dbReference type="ChEBI" id="CHEBI:59789"/>
        <dbReference type="ChEBI" id="CHEBI:74890"/>
        <dbReference type="ChEBI" id="CHEBI:146234"/>
    </reaction>
</comment>
<evidence type="ECO:0000313" key="8">
    <source>
        <dbReference type="EMBL" id="RVD92734.1"/>
    </source>
</evidence>
<dbReference type="PANTHER" id="PTHR20426">
    <property type="entry name" value="RIBOSOME BIOGENESIS PROTEIN TSR3 HOMOLOG"/>
    <property type="match status" value="1"/>
</dbReference>